<reference evidence="2 3" key="1">
    <citation type="journal article" date="2017" name="Gigascience">
        <title>Draft genome of the honey bee ectoparasitic mite, Tropilaelaps mercedesae, is shaped by the parasitic life history.</title>
        <authorList>
            <person name="Dong X."/>
            <person name="Armstrong S.D."/>
            <person name="Xia D."/>
            <person name="Makepeace B.L."/>
            <person name="Darby A.C."/>
            <person name="Kadowaki T."/>
        </authorList>
    </citation>
    <scope>NUCLEOTIDE SEQUENCE [LARGE SCALE GENOMIC DNA]</scope>
    <source>
        <strain evidence="2">Wuxi-XJTLU</strain>
    </source>
</reference>
<gene>
    <name evidence="2" type="ORF">BIW11_03157</name>
</gene>
<proteinExistence type="predicted"/>
<dbReference type="Proteomes" id="UP000192247">
    <property type="component" value="Unassembled WGS sequence"/>
</dbReference>
<feature type="region of interest" description="Disordered" evidence="1">
    <location>
        <begin position="232"/>
        <end position="252"/>
    </location>
</feature>
<comment type="caution">
    <text evidence="2">The sequence shown here is derived from an EMBL/GenBank/DDBJ whole genome shotgun (WGS) entry which is preliminary data.</text>
</comment>
<feature type="compositionally biased region" description="Polar residues" evidence="1">
    <location>
        <begin position="199"/>
        <end position="214"/>
    </location>
</feature>
<name>A0A1V9XRE8_9ACAR</name>
<feature type="compositionally biased region" description="Polar residues" evidence="1">
    <location>
        <begin position="180"/>
        <end position="192"/>
    </location>
</feature>
<feature type="region of interest" description="Disordered" evidence="1">
    <location>
        <begin position="353"/>
        <end position="390"/>
    </location>
</feature>
<sequence length="416" mass="44984">MARLRWLIKREANYLLSKVTGPRKLIAAGELRANINIFSPPRQWLRTAVFRSLFAFEVAGKASTGRAAECIWKTGTTPAMLWAAEWPTDFEDCRPILHPPPQKSARRREVNRAPTEAAALWACVTSAIWDEAAINHGGAEHSLNATRCSVYVGGADNEKRNDDVPLAGCNHGKYDCGGTVPSNPAVQPSLAQQGREVTDQPSITRTGGLSLTSRTQAGRVWPAGFARSRWNEADDEADPGGDYQRIPHDETPLAVAPSLQTRRNLLTPVESDRGRKQESCFCHCFLDGPTETADLEPKALNGPNAQAHAVTGHTVNLSICVASESTAVGGLNFMSVVLSFLFVGRTLTTKKPRLQTRGDQTTSSGDGVKLSPAVDGVGTSGRGSSGGLRCLKREKLPRSVSVFDNQNSYRRKGCGH</sequence>
<evidence type="ECO:0000313" key="3">
    <source>
        <dbReference type="Proteomes" id="UP000192247"/>
    </source>
</evidence>
<protein>
    <submittedName>
        <fullName evidence="2">Uncharacterized protein</fullName>
    </submittedName>
</protein>
<evidence type="ECO:0000313" key="2">
    <source>
        <dbReference type="EMBL" id="OQR76065.1"/>
    </source>
</evidence>
<accession>A0A1V9XRE8</accession>
<evidence type="ECO:0000256" key="1">
    <source>
        <dbReference type="SAM" id="MobiDB-lite"/>
    </source>
</evidence>
<dbReference type="InParanoid" id="A0A1V9XRE8"/>
<organism evidence="2 3">
    <name type="scientific">Tropilaelaps mercedesae</name>
    <dbReference type="NCBI Taxonomy" id="418985"/>
    <lineage>
        <taxon>Eukaryota</taxon>
        <taxon>Metazoa</taxon>
        <taxon>Ecdysozoa</taxon>
        <taxon>Arthropoda</taxon>
        <taxon>Chelicerata</taxon>
        <taxon>Arachnida</taxon>
        <taxon>Acari</taxon>
        <taxon>Parasitiformes</taxon>
        <taxon>Mesostigmata</taxon>
        <taxon>Gamasina</taxon>
        <taxon>Dermanyssoidea</taxon>
        <taxon>Laelapidae</taxon>
        <taxon>Tropilaelaps</taxon>
    </lineage>
</organism>
<dbReference type="EMBL" id="MNPL01005364">
    <property type="protein sequence ID" value="OQR76065.1"/>
    <property type="molecule type" value="Genomic_DNA"/>
</dbReference>
<feature type="region of interest" description="Disordered" evidence="1">
    <location>
        <begin position="180"/>
        <end position="214"/>
    </location>
</feature>
<keyword evidence="3" id="KW-1185">Reference proteome</keyword>
<dbReference type="AlphaFoldDB" id="A0A1V9XRE8"/>